<name>A0A9Q2NSX3_9RHOB</name>
<dbReference type="Pfam" id="PF11127">
    <property type="entry name" value="YgaP-like_TM"/>
    <property type="match status" value="1"/>
</dbReference>
<dbReference type="OrthoDB" id="9804804at2"/>
<organism evidence="3 5">
    <name type="scientific">Marivita cryptomonadis</name>
    <dbReference type="NCBI Taxonomy" id="505252"/>
    <lineage>
        <taxon>Bacteria</taxon>
        <taxon>Pseudomonadati</taxon>
        <taxon>Pseudomonadota</taxon>
        <taxon>Alphaproteobacteria</taxon>
        <taxon>Rhodobacterales</taxon>
        <taxon>Roseobacteraceae</taxon>
        <taxon>Marivita</taxon>
    </lineage>
</organism>
<dbReference type="EMBL" id="JAFBXE010000007">
    <property type="protein sequence ID" value="MBM2413099.1"/>
    <property type="molecule type" value="Genomic_DNA"/>
</dbReference>
<protein>
    <submittedName>
        <fullName evidence="3">DUF2892 domain-containing protein</fullName>
    </submittedName>
</protein>
<evidence type="ECO:0000313" key="3">
    <source>
        <dbReference type="EMBL" id="MBM2413099.1"/>
    </source>
</evidence>
<dbReference type="RefSeq" id="WP_085632049.1">
    <property type="nucleotide sequence ID" value="NZ_JAFBWU010000007.1"/>
</dbReference>
<feature type="transmembrane region" description="Helical" evidence="1">
    <location>
        <begin position="38"/>
        <end position="63"/>
    </location>
</feature>
<accession>A0A9Q2NSX3</accession>
<reference evidence="3 6" key="1">
    <citation type="submission" date="2021-01" db="EMBL/GenBank/DDBJ databases">
        <title>Diatom-associated Roseobacters Show Island Model of Population Structure.</title>
        <authorList>
            <person name="Qu L."/>
            <person name="Feng X."/>
            <person name="Chen Y."/>
            <person name="Li L."/>
            <person name="Wang X."/>
            <person name="Hu Z."/>
            <person name="Wang H."/>
            <person name="Luo H."/>
        </authorList>
    </citation>
    <scope>NUCLEOTIDE SEQUENCE</scope>
    <source>
        <strain evidence="4 6">CC28-63</strain>
        <strain evidence="3">CC28-69</strain>
    </source>
</reference>
<dbReference type="EMBL" id="JAFBXF010000007">
    <property type="protein sequence ID" value="MBM2417767.1"/>
    <property type="molecule type" value="Genomic_DNA"/>
</dbReference>
<feature type="transmembrane region" description="Helical" evidence="1">
    <location>
        <begin position="12"/>
        <end position="32"/>
    </location>
</feature>
<keyword evidence="1" id="KW-0472">Membrane</keyword>
<gene>
    <name evidence="3" type="ORF">JQX41_12350</name>
    <name evidence="4" type="ORF">JQX48_12355</name>
</gene>
<comment type="caution">
    <text evidence="3">The sequence shown here is derived from an EMBL/GenBank/DDBJ whole genome shotgun (WGS) entry which is preliminary data.</text>
</comment>
<feature type="domain" description="Inner membrane protein YgaP-like transmembrane" evidence="2">
    <location>
        <begin position="1"/>
        <end position="69"/>
    </location>
</feature>
<evidence type="ECO:0000259" key="2">
    <source>
        <dbReference type="Pfam" id="PF11127"/>
    </source>
</evidence>
<evidence type="ECO:0000313" key="4">
    <source>
        <dbReference type="EMBL" id="MBM2417767.1"/>
    </source>
</evidence>
<dbReference type="Proteomes" id="UP000809440">
    <property type="component" value="Unassembled WGS sequence"/>
</dbReference>
<dbReference type="AlphaFoldDB" id="A0A9Q2NSX3"/>
<keyword evidence="1" id="KW-0812">Transmembrane</keyword>
<dbReference type="GeneID" id="62642469"/>
<dbReference type="InterPro" id="IPR021309">
    <property type="entry name" value="YgaP-like_TM"/>
</dbReference>
<evidence type="ECO:0000313" key="5">
    <source>
        <dbReference type="Proteomes" id="UP000755667"/>
    </source>
</evidence>
<proteinExistence type="predicted"/>
<sequence length="70" mass="7452">MTTNVGTFDRALRAILGLVLLYLAFASGLPFFDAALFKYGAAVIGIVMLVVAAIRICPLYSVIGIKTCRA</sequence>
<evidence type="ECO:0000256" key="1">
    <source>
        <dbReference type="SAM" id="Phobius"/>
    </source>
</evidence>
<keyword evidence="1" id="KW-1133">Transmembrane helix</keyword>
<keyword evidence="6" id="KW-1185">Reference proteome</keyword>
<dbReference type="Proteomes" id="UP000755667">
    <property type="component" value="Unassembled WGS sequence"/>
</dbReference>
<evidence type="ECO:0000313" key="6">
    <source>
        <dbReference type="Proteomes" id="UP000809440"/>
    </source>
</evidence>